<dbReference type="OrthoDB" id="7303372at2"/>
<feature type="signal peptide" evidence="1">
    <location>
        <begin position="1"/>
        <end position="24"/>
    </location>
</feature>
<evidence type="ECO:0008006" key="4">
    <source>
        <dbReference type="Google" id="ProtNLM"/>
    </source>
</evidence>
<dbReference type="AlphaFoldDB" id="A0A1M7APP1"/>
<dbReference type="RefSeq" id="WP_073198573.1">
    <property type="nucleotide sequence ID" value="NZ_FRBN01000014.1"/>
</dbReference>
<evidence type="ECO:0000313" key="2">
    <source>
        <dbReference type="EMBL" id="SHL44743.1"/>
    </source>
</evidence>
<evidence type="ECO:0000256" key="1">
    <source>
        <dbReference type="SAM" id="SignalP"/>
    </source>
</evidence>
<accession>A0A1M7APP1</accession>
<proteinExistence type="predicted"/>
<protein>
    <recommendedName>
        <fullName evidence="4">Cytochrome c domain-containing protein</fullName>
    </recommendedName>
</protein>
<keyword evidence="1" id="KW-0732">Signal</keyword>
<dbReference type="Proteomes" id="UP000184191">
    <property type="component" value="Unassembled WGS sequence"/>
</dbReference>
<dbReference type="STRING" id="1054996.SAMN05444414_11476"/>
<name>A0A1M7APP1_9RHOB</name>
<sequence length="168" mass="18557">MPSLLIHAARVLLLVLLCSQGSEAQDLDPHQVFEAECLSCHGHAGAFARAKLHLDSDTPMTSGDRPVAAFLRYHRGGQPEPAIQSLVAMFRQQLLSGGLYSGLDQRCLFCHDRAYDFARQRLVLRDGKLVGRYSGHDIAAFLPGHARLTPSEAARMYATFESFLLPPR</sequence>
<feature type="chain" id="PRO_5012658193" description="Cytochrome c domain-containing protein" evidence="1">
    <location>
        <begin position="25"/>
        <end position="168"/>
    </location>
</feature>
<gene>
    <name evidence="2" type="ORF">SAMN05444414_11476</name>
</gene>
<reference evidence="3" key="1">
    <citation type="submission" date="2016-11" db="EMBL/GenBank/DDBJ databases">
        <authorList>
            <person name="Varghese N."/>
            <person name="Submissions S."/>
        </authorList>
    </citation>
    <scope>NUCLEOTIDE SEQUENCE [LARGE SCALE GENOMIC DNA]</scope>
    <source>
        <strain evidence="3">DSM 29327</strain>
    </source>
</reference>
<organism evidence="2 3">
    <name type="scientific">Roseovarius marisflavi</name>
    <dbReference type="NCBI Taxonomy" id="1054996"/>
    <lineage>
        <taxon>Bacteria</taxon>
        <taxon>Pseudomonadati</taxon>
        <taxon>Pseudomonadota</taxon>
        <taxon>Alphaproteobacteria</taxon>
        <taxon>Rhodobacterales</taxon>
        <taxon>Roseobacteraceae</taxon>
        <taxon>Roseovarius</taxon>
    </lineage>
</organism>
<evidence type="ECO:0000313" key="3">
    <source>
        <dbReference type="Proteomes" id="UP000184191"/>
    </source>
</evidence>
<dbReference type="EMBL" id="FRBN01000014">
    <property type="protein sequence ID" value="SHL44743.1"/>
    <property type="molecule type" value="Genomic_DNA"/>
</dbReference>
<keyword evidence="3" id="KW-1185">Reference proteome</keyword>